<keyword evidence="2" id="KW-1185">Reference proteome</keyword>
<dbReference type="Proteomes" id="UP000324222">
    <property type="component" value="Unassembled WGS sequence"/>
</dbReference>
<accession>A0A5B7F5F3</accession>
<reference evidence="1 2" key="1">
    <citation type="submission" date="2019-05" db="EMBL/GenBank/DDBJ databases">
        <title>Another draft genome of Portunus trituberculatus and its Hox gene families provides insights of decapod evolution.</title>
        <authorList>
            <person name="Jeong J.-H."/>
            <person name="Song I."/>
            <person name="Kim S."/>
            <person name="Choi T."/>
            <person name="Kim D."/>
            <person name="Ryu S."/>
            <person name="Kim W."/>
        </authorList>
    </citation>
    <scope>NUCLEOTIDE SEQUENCE [LARGE SCALE GENOMIC DNA]</scope>
    <source>
        <tissue evidence="1">Muscle</tissue>
    </source>
</reference>
<protein>
    <submittedName>
        <fullName evidence="1">Uncharacterized protein</fullName>
    </submittedName>
</protein>
<evidence type="ECO:0000313" key="2">
    <source>
        <dbReference type="Proteomes" id="UP000324222"/>
    </source>
</evidence>
<evidence type="ECO:0000313" key="1">
    <source>
        <dbReference type="EMBL" id="MPC42670.1"/>
    </source>
</evidence>
<sequence>MTGLSLINDASGDSLLQVLMKVPPSVLLVVFSELMSPLRHLQSIVFQGVECRACRSLPCLTTALFLFFLYDIRFAPQRRRARPPQTRRGMRRQATPACEAASQPSAALQSTVCVYGSLTSGPPRVWLLFPLSAGTCCVRRGGSAGHCSPPHAPTWDSVGSFLKKPVEGRTPRRTWMAVGNSWVYLSVCLTVRRGGCVARAPPHREWAWKRDRCRTVVADKRPRLACA</sequence>
<gene>
    <name evidence="1" type="ORF">E2C01_036299</name>
</gene>
<organism evidence="1 2">
    <name type="scientific">Portunus trituberculatus</name>
    <name type="common">Swimming crab</name>
    <name type="synonym">Neptunus trituberculatus</name>
    <dbReference type="NCBI Taxonomy" id="210409"/>
    <lineage>
        <taxon>Eukaryota</taxon>
        <taxon>Metazoa</taxon>
        <taxon>Ecdysozoa</taxon>
        <taxon>Arthropoda</taxon>
        <taxon>Crustacea</taxon>
        <taxon>Multicrustacea</taxon>
        <taxon>Malacostraca</taxon>
        <taxon>Eumalacostraca</taxon>
        <taxon>Eucarida</taxon>
        <taxon>Decapoda</taxon>
        <taxon>Pleocyemata</taxon>
        <taxon>Brachyura</taxon>
        <taxon>Eubrachyura</taxon>
        <taxon>Portunoidea</taxon>
        <taxon>Portunidae</taxon>
        <taxon>Portuninae</taxon>
        <taxon>Portunus</taxon>
    </lineage>
</organism>
<dbReference type="EMBL" id="VSRR010005527">
    <property type="protein sequence ID" value="MPC42670.1"/>
    <property type="molecule type" value="Genomic_DNA"/>
</dbReference>
<comment type="caution">
    <text evidence="1">The sequence shown here is derived from an EMBL/GenBank/DDBJ whole genome shotgun (WGS) entry which is preliminary data.</text>
</comment>
<name>A0A5B7F5F3_PORTR</name>
<dbReference type="AlphaFoldDB" id="A0A5B7F5F3"/>
<proteinExistence type="predicted"/>